<dbReference type="RefSeq" id="WP_252587330.1">
    <property type="nucleotide sequence ID" value="NZ_JAMWYS010000028.1"/>
</dbReference>
<evidence type="ECO:0000313" key="3">
    <source>
        <dbReference type="Proteomes" id="UP001155182"/>
    </source>
</evidence>
<dbReference type="Pfam" id="PF06628">
    <property type="entry name" value="Catalase-rel"/>
    <property type="match status" value="1"/>
</dbReference>
<reference evidence="2" key="1">
    <citation type="submission" date="2022-06" db="EMBL/GenBank/DDBJ databases">
        <title>Solitalea sp. MAHUQ-68 isolated from rhizospheric soil.</title>
        <authorList>
            <person name="Huq M.A."/>
        </authorList>
    </citation>
    <scope>NUCLEOTIDE SEQUENCE</scope>
    <source>
        <strain evidence="2">MAHUQ-68</strain>
    </source>
</reference>
<dbReference type="GO" id="GO:0020037">
    <property type="term" value="F:heme binding"/>
    <property type="evidence" value="ECO:0007669"/>
    <property type="project" value="InterPro"/>
</dbReference>
<protein>
    <recommendedName>
        <fullName evidence="1">Catalase immune-responsive domain-containing protein</fullName>
    </recommendedName>
</protein>
<sequence>MKTLDGNGGRRVLDSAIADWYDRNAPDDDDHYTQPGNLFRLISDEAKKNAIRNITGAISGIEGLQTIGNHQPSTLPLVQRRPKIRRRNCIRFRY</sequence>
<dbReference type="SUPFAM" id="SSF56634">
    <property type="entry name" value="Heme-dependent catalase-like"/>
    <property type="match status" value="1"/>
</dbReference>
<accession>A0A9X2JC93</accession>
<comment type="caution">
    <text evidence="2">The sequence shown here is derived from an EMBL/GenBank/DDBJ whole genome shotgun (WGS) entry which is preliminary data.</text>
</comment>
<dbReference type="InterPro" id="IPR020835">
    <property type="entry name" value="Catalase_sf"/>
</dbReference>
<evidence type="ECO:0000259" key="1">
    <source>
        <dbReference type="Pfam" id="PF06628"/>
    </source>
</evidence>
<proteinExistence type="predicted"/>
<organism evidence="2 3">
    <name type="scientific">Solitalea agri</name>
    <dbReference type="NCBI Taxonomy" id="2953739"/>
    <lineage>
        <taxon>Bacteria</taxon>
        <taxon>Pseudomonadati</taxon>
        <taxon>Bacteroidota</taxon>
        <taxon>Sphingobacteriia</taxon>
        <taxon>Sphingobacteriales</taxon>
        <taxon>Sphingobacteriaceae</taxon>
        <taxon>Solitalea</taxon>
    </lineage>
</organism>
<dbReference type="AlphaFoldDB" id="A0A9X2JC93"/>
<dbReference type="InterPro" id="IPR010582">
    <property type="entry name" value="Catalase_immune_responsive"/>
</dbReference>
<dbReference type="EMBL" id="JAMWYS010000028">
    <property type="protein sequence ID" value="MCO4292838.1"/>
    <property type="molecule type" value="Genomic_DNA"/>
</dbReference>
<dbReference type="Proteomes" id="UP001155182">
    <property type="component" value="Unassembled WGS sequence"/>
</dbReference>
<name>A0A9X2JC93_9SPHI</name>
<keyword evidence="3" id="KW-1185">Reference proteome</keyword>
<gene>
    <name evidence="2" type="ORF">NF867_08200</name>
</gene>
<evidence type="ECO:0000313" key="2">
    <source>
        <dbReference type="EMBL" id="MCO4292838.1"/>
    </source>
</evidence>
<dbReference type="Gene3D" id="2.40.180.10">
    <property type="entry name" value="Catalase core domain"/>
    <property type="match status" value="1"/>
</dbReference>
<feature type="domain" description="Catalase immune-responsive" evidence="1">
    <location>
        <begin position="27"/>
        <end position="62"/>
    </location>
</feature>